<evidence type="ECO:0000259" key="2">
    <source>
        <dbReference type="Pfam" id="PF02371"/>
    </source>
</evidence>
<evidence type="ECO:0000313" key="3">
    <source>
        <dbReference type="EMBL" id="GER86330.1"/>
    </source>
</evidence>
<gene>
    <name evidence="3" type="ORF">KDW_04920</name>
</gene>
<dbReference type="PANTHER" id="PTHR33055">
    <property type="entry name" value="TRANSPOSASE FOR INSERTION SEQUENCE ELEMENT IS1111A"/>
    <property type="match status" value="1"/>
</dbReference>
<comment type="caution">
    <text evidence="3">The sequence shown here is derived from an EMBL/GenBank/DDBJ whole genome shotgun (WGS) entry which is preliminary data.</text>
</comment>
<dbReference type="InterPro" id="IPR002525">
    <property type="entry name" value="Transp_IS110-like_N"/>
</dbReference>
<keyword evidence="4" id="KW-1185">Reference proteome</keyword>
<dbReference type="GO" id="GO:0004803">
    <property type="term" value="F:transposase activity"/>
    <property type="evidence" value="ECO:0007669"/>
    <property type="project" value="InterPro"/>
</dbReference>
<dbReference type="GO" id="GO:0006313">
    <property type="term" value="P:DNA transposition"/>
    <property type="evidence" value="ECO:0007669"/>
    <property type="project" value="InterPro"/>
</dbReference>
<dbReference type="PANTHER" id="PTHR33055:SF15">
    <property type="entry name" value="TRANSPOSASE-RELATED"/>
    <property type="match status" value="1"/>
</dbReference>
<dbReference type="InterPro" id="IPR003346">
    <property type="entry name" value="Transposase_20"/>
</dbReference>
<evidence type="ECO:0000313" key="4">
    <source>
        <dbReference type="Proteomes" id="UP000326912"/>
    </source>
</evidence>
<protein>
    <submittedName>
        <fullName evidence="3">IS110 family transposase</fullName>
    </submittedName>
</protein>
<dbReference type="AlphaFoldDB" id="A0A5J4KJ36"/>
<proteinExistence type="predicted"/>
<feature type="domain" description="Transposase IS110-like N-terminal" evidence="1">
    <location>
        <begin position="9"/>
        <end position="156"/>
    </location>
</feature>
<dbReference type="Proteomes" id="UP000326912">
    <property type="component" value="Unassembled WGS sequence"/>
</dbReference>
<accession>A0A5J4KJ36</accession>
<dbReference type="Pfam" id="PF02371">
    <property type="entry name" value="Transposase_20"/>
    <property type="match status" value="1"/>
</dbReference>
<dbReference type="GO" id="GO:0003677">
    <property type="term" value="F:DNA binding"/>
    <property type="evidence" value="ECO:0007669"/>
    <property type="project" value="InterPro"/>
</dbReference>
<dbReference type="Pfam" id="PF01548">
    <property type="entry name" value="DEDD_Tnp_IS110"/>
    <property type="match status" value="1"/>
</dbReference>
<dbReference type="NCBIfam" id="NF033542">
    <property type="entry name" value="transpos_IS110"/>
    <property type="match status" value="1"/>
</dbReference>
<organism evidence="3 4">
    <name type="scientific">Dictyobacter vulcani</name>
    <dbReference type="NCBI Taxonomy" id="2607529"/>
    <lineage>
        <taxon>Bacteria</taxon>
        <taxon>Bacillati</taxon>
        <taxon>Chloroflexota</taxon>
        <taxon>Ktedonobacteria</taxon>
        <taxon>Ktedonobacterales</taxon>
        <taxon>Dictyobacteraceae</taxon>
        <taxon>Dictyobacter</taxon>
    </lineage>
</organism>
<reference evidence="3 4" key="1">
    <citation type="submission" date="2019-10" db="EMBL/GenBank/DDBJ databases">
        <title>Dictyobacter vulcani sp. nov., within the class Ktedonobacteria, isolated from soil of volcanic Mt. Zao.</title>
        <authorList>
            <person name="Zheng Y."/>
            <person name="Wang C.M."/>
            <person name="Sakai Y."/>
            <person name="Abe K."/>
            <person name="Yokota A."/>
            <person name="Yabe S."/>
        </authorList>
    </citation>
    <scope>NUCLEOTIDE SEQUENCE [LARGE SCALE GENOMIC DNA]</scope>
    <source>
        <strain evidence="3 4">W12</strain>
    </source>
</reference>
<sequence>MEVLYERCCGLDVHKNTVVACIMVTPPNGRVKKTIRTFGTTTAEILALRDWIDAEQVSHIAMESTGIFWRPFYNLLEDEHTIILVNAHHMKSVPGRKTDVKDSEWIADLLRHGLLKASFIPPKPFRDVRDLMRYRKSLVYMRVEEINRLQKVLETANIKLASVATNVLGKSGRQMLEALIAGEDDPQALTELAIGKLRAKLPQLEKALEGRVESHHRLLLKAIIAHLDFLEQQMQQLLAEIETRMRPFKETLDLLMSIPGIQLLSALTILSEVGTDVSAFPSDKHFASWIGVCPGNKQSAGKHLSGHATKGNMFLRATLAEVCWCLSRMKDNYLSTQHHRFARRMVKPRPL</sequence>
<name>A0A5J4KJ36_9CHLR</name>
<evidence type="ECO:0000259" key="1">
    <source>
        <dbReference type="Pfam" id="PF01548"/>
    </source>
</evidence>
<dbReference type="EMBL" id="BKZW01000001">
    <property type="protein sequence ID" value="GER86330.1"/>
    <property type="molecule type" value="Genomic_DNA"/>
</dbReference>
<dbReference type="InterPro" id="IPR047650">
    <property type="entry name" value="Transpos_IS110"/>
</dbReference>
<feature type="domain" description="Transposase IS116/IS110/IS902 C-terminal" evidence="2">
    <location>
        <begin position="253"/>
        <end position="336"/>
    </location>
</feature>